<reference evidence="3" key="1">
    <citation type="submission" date="2023-06" db="EMBL/GenBank/DDBJ databases">
        <title>Genome-scale phylogeny and comparative genomics of the fungal order Sordariales.</title>
        <authorList>
            <consortium name="Lawrence Berkeley National Laboratory"/>
            <person name="Hensen N."/>
            <person name="Bonometti L."/>
            <person name="Westerberg I."/>
            <person name="Brannstrom I.O."/>
            <person name="Guillou S."/>
            <person name="Cros-Aarteil S."/>
            <person name="Calhoun S."/>
            <person name="Haridas S."/>
            <person name="Kuo A."/>
            <person name="Mondo S."/>
            <person name="Pangilinan J."/>
            <person name="Riley R."/>
            <person name="LaButti K."/>
            <person name="Andreopoulos B."/>
            <person name="Lipzen A."/>
            <person name="Chen C."/>
            <person name="Yanf M."/>
            <person name="Daum C."/>
            <person name="Ng V."/>
            <person name="Clum A."/>
            <person name="Steindorff A."/>
            <person name="Ohm R."/>
            <person name="Martin F."/>
            <person name="Silar P."/>
            <person name="Natvig D."/>
            <person name="Lalanne C."/>
            <person name="Gautier V."/>
            <person name="Ament-velasquez S.L."/>
            <person name="Kruys A."/>
            <person name="Hutchinson M.I."/>
            <person name="Powell A.J."/>
            <person name="Barry K."/>
            <person name="Miller A.N."/>
            <person name="Grigoriev I.V."/>
            <person name="Debuchy R."/>
            <person name="Gladieux P."/>
            <person name="Thoren M.H."/>
            <person name="Johannesson H."/>
        </authorList>
    </citation>
    <scope>NUCLEOTIDE SEQUENCE</scope>
    <source>
        <strain evidence="3">SMH2392-1A</strain>
    </source>
</reference>
<feature type="compositionally biased region" description="Basic and acidic residues" evidence="1">
    <location>
        <begin position="377"/>
        <end position="388"/>
    </location>
</feature>
<dbReference type="Pfam" id="PF08325">
    <property type="entry name" value="WLM"/>
    <property type="match status" value="1"/>
</dbReference>
<protein>
    <submittedName>
        <fullName evidence="3">WLM domain-containing protein</fullName>
    </submittedName>
</protein>
<feature type="region of interest" description="Disordered" evidence="1">
    <location>
        <begin position="322"/>
        <end position="388"/>
    </location>
</feature>
<dbReference type="PANTHER" id="PTHR47795:SF1">
    <property type="entry name" value="DNA-DEPENDENT METALLOPROTEASE WSS1 HOMOLOG 2"/>
    <property type="match status" value="1"/>
</dbReference>
<organism evidence="3 4">
    <name type="scientific">Lasiosphaeria miniovina</name>
    <dbReference type="NCBI Taxonomy" id="1954250"/>
    <lineage>
        <taxon>Eukaryota</taxon>
        <taxon>Fungi</taxon>
        <taxon>Dikarya</taxon>
        <taxon>Ascomycota</taxon>
        <taxon>Pezizomycotina</taxon>
        <taxon>Sordariomycetes</taxon>
        <taxon>Sordariomycetidae</taxon>
        <taxon>Sordariales</taxon>
        <taxon>Lasiosphaeriaceae</taxon>
        <taxon>Lasiosphaeria</taxon>
    </lineage>
</organism>
<dbReference type="GeneID" id="85326091"/>
<keyword evidence="4" id="KW-1185">Reference proteome</keyword>
<dbReference type="PANTHER" id="PTHR47795">
    <property type="entry name" value="UBIQUITIN AND WLM DOMAIN-CONTAINING METALLOPROTEASE SPCC1442.07C"/>
    <property type="match status" value="1"/>
</dbReference>
<gene>
    <name evidence="3" type="ORF">B0T26DRAFT_726386</name>
</gene>
<feature type="compositionally biased region" description="Basic and acidic residues" evidence="1">
    <location>
        <begin position="328"/>
        <end position="356"/>
    </location>
</feature>
<accession>A0AA40DM74</accession>
<feature type="domain" description="WLM" evidence="2">
    <location>
        <begin position="155"/>
        <end position="347"/>
    </location>
</feature>
<proteinExistence type="predicted"/>
<evidence type="ECO:0000256" key="1">
    <source>
        <dbReference type="SAM" id="MobiDB-lite"/>
    </source>
</evidence>
<sequence length="388" mass="44211">MASDKRADEDRSISPPLVGDEQSVSPLLGEAVDRPHGPLRLKIKFAPESMQNKEYSFHVGDLFEDMILAFWNYYPKYDWNVCKAIVEKPQPGVPSLIKYPQDQEFLLERLHGTTIRLLAPKLAELASFIEALKAAKDRRAALAQRWDKRVKAATKPASYDPYTFLSLRPLRYLPQADTSMNFLMKLRGDIGIKAAMKKHQWSVGLLTEMDPREHTNATHEGVSRTLGLNRNHGEVIELRLRTDDMLGWRDYTTVRKTLCHELAHNVYGPHDRKFWDLCHQIEREVAAADWAKAGRPLSTLEFAPSREDEVADNGAWYGGTYVLGGGSRNDDNTREKIDQPDADRRLIIAHAIDRRWSKPKATPSQPEKSPDESSQDIQDKQDKEGQQS</sequence>
<dbReference type="GO" id="GO:0070628">
    <property type="term" value="F:proteasome binding"/>
    <property type="evidence" value="ECO:0007669"/>
    <property type="project" value="TreeGrafter"/>
</dbReference>
<feature type="region of interest" description="Disordered" evidence="1">
    <location>
        <begin position="1"/>
        <end position="25"/>
    </location>
</feature>
<feature type="compositionally biased region" description="Basic and acidic residues" evidence="1">
    <location>
        <begin position="1"/>
        <end position="12"/>
    </location>
</feature>
<dbReference type="RefSeq" id="XP_060291480.1">
    <property type="nucleotide sequence ID" value="XM_060442821.1"/>
</dbReference>
<dbReference type="PROSITE" id="PS51397">
    <property type="entry name" value="WLM"/>
    <property type="match status" value="1"/>
</dbReference>
<comment type="caution">
    <text evidence="3">The sequence shown here is derived from an EMBL/GenBank/DDBJ whole genome shotgun (WGS) entry which is preliminary data.</text>
</comment>
<dbReference type="InterPro" id="IPR013536">
    <property type="entry name" value="WLM_dom"/>
</dbReference>
<evidence type="ECO:0000313" key="4">
    <source>
        <dbReference type="Proteomes" id="UP001172101"/>
    </source>
</evidence>
<name>A0AA40DM74_9PEZI</name>
<dbReference type="EMBL" id="JAUIRO010000007">
    <property type="protein sequence ID" value="KAK0706386.1"/>
    <property type="molecule type" value="Genomic_DNA"/>
</dbReference>
<dbReference type="AlphaFoldDB" id="A0AA40DM74"/>
<dbReference type="Proteomes" id="UP001172101">
    <property type="component" value="Unassembled WGS sequence"/>
</dbReference>
<evidence type="ECO:0000313" key="3">
    <source>
        <dbReference type="EMBL" id="KAK0706386.1"/>
    </source>
</evidence>
<evidence type="ECO:0000259" key="2">
    <source>
        <dbReference type="PROSITE" id="PS51397"/>
    </source>
</evidence>